<accession>A0A392UXC5</accession>
<feature type="region of interest" description="Disordered" evidence="1">
    <location>
        <begin position="1"/>
        <end position="46"/>
    </location>
</feature>
<protein>
    <submittedName>
        <fullName evidence="2">Uncharacterized protein</fullName>
    </submittedName>
</protein>
<evidence type="ECO:0000313" key="3">
    <source>
        <dbReference type="Proteomes" id="UP000265520"/>
    </source>
</evidence>
<organism evidence="2 3">
    <name type="scientific">Trifolium medium</name>
    <dbReference type="NCBI Taxonomy" id="97028"/>
    <lineage>
        <taxon>Eukaryota</taxon>
        <taxon>Viridiplantae</taxon>
        <taxon>Streptophyta</taxon>
        <taxon>Embryophyta</taxon>
        <taxon>Tracheophyta</taxon>
        <taxon>Spermatophyta</taxon>
        <taxon>Magnoliopsida</taxon>
        <taxon>eudicotyledons</taxon>
        <taxon>Gunneridae</taxon>
        <taxon>Pentapetalae</taxon>
        <taxon>rosids</taxon>
        <taxon>fabids</taxon>
        <taxon>Fabales</taxon>
        <taxon>Fabaceae</taxon>
        <taxon>Papilionoideae</taxon>
        <taxon>50 kb inversion clade</taxon>
        <taxon>NPAAA clade</taxon>
        <taxon>Hologalegina</taxon>
        <taxon>IRL clade</taxon>
        <taxon>Trifolieae</taxon>
        <taxon>Trifolium</taxon>
    </lineage>
</organism>
<sequence length="46" mass="5039">MERSVEEDAETDEGEHHGQDQEVDTASSTDGDTEEKVEDSDDSPSI</sequence>
<dbReference type="AlphaFoldDB" id="A0A392UXC5"/>
<proteinExistence type="predicted"/>
<dbReference type="EMBL" id="LXQA010997220">
    <property type="protein sequence ID" value="MCI80507.1"/>
    <property type="molecule type" value="Genomic_DNA"/>
</dbReference>
<dbReference type="Proteomes" id="UP000265520">
    <property type="component" value="Unassembled WGS sequence"/>
</dbReference>
<evidence type="ECO:0000256" key="1">
    <source>
        <dbReference type="SAM" id="MobiDB-lite"/>
    </source>
</evidence>
<evidence type="ECO:0000313" key="2">
    <source>
        <dbReference type="EMBL" id="MCI80507.1"/>
    </source>
</evidence>
<feature type="compositionally biased region" description="Acidic residues" evidence="1">
    <location>
        <begin position="31"/>
        <end position="46"/>
    </location>
</feature>
<name>A0A392UXC5_9FABA</name>
<reference evidence="2 3" key="1">
    <citation type="journal article" date="2018" name="Front. Plant Sci.">
        <title>Red Clover (Trifolium pratense) and Zigzag Clover (T. medium) - A Picture of Genomic Similarities and Differences.</title>
        <authorList>
            <person name="Dluhosova J."/>
            <person name="Istvanek J."/>
            <person name="Nedelnik J."/>
            <person name="Repkova J."/>
        </authorList>
    </citation>
    <scope>NUCLEOTIDE SEQUENCE [LARGE SCALE GENOMIC DNA]</scope>
    <source>
        <strain evidence="3">cv. 10/8</strain>
        <tissue evidence="2">Leaf</tissue>
    </source>
</reference>
<keyword evidence="3" id="KW-1185">Reference proteome</keyword>
<comment type="caution">
    <text evidence="2">The sequence shown here is derived from an EMBL/GenBank/DDBJ whole genome shotgun (WGS) entry which is preliminary data.</text>
</comment>